<evidence type="ECO:0000313" key="13">
    <source>
        <dbReference type="Proteomes" id="UP000295765"/>
    </source>
</evidence>
<dbReference type="AlphaFoldDB" id="A0A4R2LRV5"/>
<accession>A0A4R2LRV5</accession>
<comment type="caution">
    <text evidence="12">The sequence shown here is derived from an EMBL/GenBank/DDBJ whole genome shotgun (WGS) entry which is preliminary data.</text>
</comment>
<dbReference type="SMART" id="SM01323">
    <property type="entry name" value="YajC"/>
    <property type="match status" value="1"/>
</dbReference>
<evidence type="ECO:0000256" key="11">
    <source>
        <dbReference type="SAM" id="Phobius"/>
    </source>
</evidence>
<feature type="transmembrane region" description="Helical" evidence="11">
    <location>
        <begin position="20"/>
        <end position="39"/>
    </location>
</feature>
<comment type="similarity">
    <text evidence="2">Belongs to the YajC family.</text>
</comment>
<dbReference type="GO" id="GO:0005886">
    <property type="term" value="C:plasma membrane"/>
    <property type="evidence" value="ECO:0007669"/>
    <property type="project" value="UniProtKB-SubCell"/>
</dbReference>
<dbReference type="RefSeq" id="WP_132539789.1">
    <property type="nucleotide sequence ID" value="NZ_SLWY01000005.1"/>
</dbReference>
<evidence type="ECO:0000256" key="8">
    <source>
        <dbReference type="ARBA" id="ARBA00022989"/>
    </source>
</evidence>
<organism evidence="12 13">
    <name type="scientific">Plasticicumulans lactativorans</name>
    <dbReference type="NCBI Taxonomy" id="1133106"/>
    <lineage>
        <taxon>Bacteria</taxon>
        <taxon>Pseudomonadati</taxon>
        <taxon>Pseudomonadota</taxon>
        <taxon>Gammaproteobacteria</taxon>
        <taxon>Candidatus Competibacteraceae</taxon>
        <taxon>Plasticicumulans</taxon>
    </lineage>
</organism>
<keyword evidence="9" id="KW-0811">Translocation</keyword>
<keyword evidence="8 11" id="KW-1133">Transmembrane helix</keyword>
<keyword evidence="13" id="KW-1185">Reference proteome</keyword>
<dbReference type="OrthoDB" id="9811406at2"/>
<evidence type="ECO:0000313" key="12">
    <source>
        <dbReference type="EMBL" id="TCO82395.1"/>
    </source>
</evidence>
<reference evidence="12 13" key="1">
    <citation type="submission" date="2019-03" db="EMBL/GenBank/DDBJ databases">
        <title>Genomic Encyclopedia of Type Strains, Phase IV (KMG-IV): sequencing the most valuable type-strain genomes for metagenomic binning, comparative biology and taxonomic classification.</title>
        <authorList>
            <person name="Goeker M."/>
        </authorList>
    </citation>
    <scope>NUCLEOTIDE SEQUENCE [LARGE SCALE GENOMIC DNA]</scope>
    <source>
        <strain evidence="12 13">DSM 25287</strain>
    </source>
</reference>
<evidence type="ECO:0000256" key="2">
    <source>
        <dbReference type="ARBA" id="ARBA00006742"/>
    </source>
</evidence>
<dbReference type="NCBIfam" id="TIGR00739">
    <property type="entry name" value="yajC"/>
    <property type="match status" value="1"/>
</dbReference>
<dbReference type="InterPro" id="IPR003849">
    <property type="entry name" value="Preprotein_translocase_YajC"/>
</dbReference>
<dbReference type="GO" id="GO:0015031">
    <property type="term" value="P:protein transport"/>
    <property type="evidence" value="ECO:0007669"/>
    <property type="project" value="UniProtKB-KW"/>
</dbReference>
<keyword evidence="6 11" id="KW-0812">Transmembrane</keyword>
<comment type="subcellular location">
    <subcellularLocation>
        <location evidence="1">Cell membrane</location>
        <topology evidence="1">Single-pass membrane protein</topology>
    </subcellularLocation>
</comment>
<evidence type="ECO:0000256" key="5">
    <source>
        <dbReference type="ARBA" id="ARBA00022475"/>
    </source>
</evidence>
<dbReference type="PRINTS" id="PR01853">
    <property type="entry name" value="YAJCTRNLCASE"/>
</dbReference>
<dbReference type="EMBL" id="SLWY01000005">
    <property type="protein sequence ID" value="TCO82395.1"/>
    <property type="molecule type" value="Genomic_DNA"/>
</dbReference>
<evidence type="ECO:0000256" key="4">
    <source>
        <dbReference type="ARBA" id="ARBA00022448"/>
    </source>
</evidence>
<evidence type="ECO:0000256" key="6">
    <source>
        <dbReference type="ARBA" id="ARBA00022692"/>
    </source>
</evidence>
<evidence type="ECO:0000256" key="1">
    <source>
        <dbReference type="ARBA" id="ARBA00004162"/>
    </source>
</evidence>
<sequence length="111" mass="11874">MSFFIADAMAQAAPAGAPAGGGWEALLFPLLLVGVFYFLMIRPQQKRAKEHKVMLEGLKKGDEVVTNGGVLGRVTEVGESFLQVEVADGVHLKVQKQAVGSLMPKGTYKNS</sequence>
<dbReference type="PANTHER" id="PTHR33909">
    <property type="entry name" value="SEC TRANSLOCON ACCESSORY COMPLEX SUBUNIT YAJC"/>
    <property type="match status" value="1"/>
</dbReference>
<dbReference type="Pfam" id="PF02699">
    <property type="entry name" value="YajC"/>
    <property type="match status" value="1"/>
</dbReference>
<dbReference type="Proteomes" id="UP000295765">
    <property type="component" value="Unassembled WGS sequence"/>
</dbReference>
<keyword evidence="7" id="KW-0653">Protein transport</keyword>
<evidence type="ECO:0000256" key="3">
    <source>
        <dbReference type="ARBA" id="ARBA00014962"/>
    </source>
</evidence>
<dbReference type="PANTHER" id="PTHR33909:SF1">
    <property type="entry name" value="SEC TRANSLOCON ACCESSORY COMPLEX SUBUNIT YAJC"/>
    <property type="match status" value="1"/>
</dbReference>
<protein>
    <recommendedName>
        <fullName evidence="3">Sec translocon accessory complex subunit YajC</fullName>
    </recommendedName>
</protein>
<name>A0A4R2LRV5_9GAMM</name>
<keyword evidence="4" id="KW-0813">Transport</keyword>
<evidence type="ECO:0000256" key="10">
    <source>
        <dbReference type="ARBA" id="ARBA00023136"/>
    </source>
</evidence>
<keyword evidence="10 11" id="KW-0472">Membrane</keyword>
<gene>
    <name evidence="12" type="ORF">EV699_105186</name>
</gene>
<proteinExistence type="inferred from homology"/>
<evidence type="ECO:0000256" key="7">
    <source>
        <dbReference type="ARBA" id="ARBA00022927"/>
    </source>
</evidence>
<evidence type="ECO:0000256" key="9">
    <source>
        <dbReference type="ARBA" id="ARBA00023010"/>
    </source>
</evidence>
<keyword evidence="5" id="KW-1003">Cell membrane</keyword>